<name>A0ABW6MMU3_9ACTN</name>
<comment type="caution">
    <text evidence="2">The sequence shown here is derived from an EMBL/GenBank/DDBJ whole genome shotgun (WGS) entry which is preliminary data.</text>
</comment>
<dbReference type="RefSeq" id="WP_389826859.1">
    <property type="nucleotide sequence ID" value="NZ_JBIAJP010000001.1"/>
</dbReference>
<feature type="region of interest" description="Disordered" evidence="1">
    <location>
        <begin position="97"/>
        <end position="116"/>
    </location>
</feature>
<evidence type="ECO:0000313" key="3">
    <source>
        <dbReference type="Proteomes" id="UP001601422"/>
    </source>
</evidence>
<proteinExistence type="predicted"/>
<evidence type="ECO:0000313" key="2">
    <source>
        <dbReference type="EMBL" id="MFF0002356.1"/>
    </source>
</evidence>
<sequence>MNGNLDGVAVRSQFQCAAAPTVAQGIGDELGHEQDHGVRHVRGNGRLLQTFEEGSCRVVSRASAMTVVERTAAALAVTVIIRVTLVSEYVHASARAYPAPVPHPSTRQPRRATVLA</sequence>
<evidence type="ECO:0000256" key="1">
    <source>
        <dbReference type="SAM" id="MobiDB-lite"/>
    </source>
</evidence>
<protein>
    <submittedName>
        <fullName evidence="2">Uncharacterized protein</fullName>
    </submittedName>
</protein>
<gene>
    <name evidence="2" type="ORF">ACFYQT_02700</name>
</gene>
<reference evidence="2 3" key="1">
    <citation type="submission" date="2024-10" db="EMBL/GenBank/DDBJ databases">
        <title>The Natural Products Discovery Center: Release of the First 8490 Sequenced Strains for Exploring Actinobacteria Biosynthetic Diversity.</title>
        <authorList>
            <person name="Kalkreuter E."/>
            <person name="Kautsar S.A."/>
            <person name="Yang D."/>
            <person name="Bader C.D."/>
            <person name="Teijaro C.N."/>
            <person name="Fluegel L."/>
            <person name="Davis C.M."/>
            <person name="Simpson J.R."/>
            <person name="Lauterbach L."/>
            <person name="Steele A.D."/>
            <person name="Gui C."/>
            <person name="Meng S."/>
            <person name="Li G."/>
            <person name="Viehrig K."/>
            <person name="Ye F."/>
            <person name="Su P."/>
            <person name="Kiefer A.F."/>
            <person name="Nichols A."/>
            <person name="Cepeda A.J."/>
            <person name="Yan W."/>
            <person name="Fan B."/>
            <person name="Jiang Y."/>
            <person name="Adhikari A."/>
            <person name="Zheng C.-J."/>
            <person name="Schuster L."/>
            <person name="Cowan T.M."/>
            <person name="Smanski M.J."/>
            <person name="Chevrette M.G."/>
            <person name="De Carvalho L.P.S."/>
            <person name="Shen B."/>
        </authorList>
    </citation>
    <scope>NUCLEOTIDE SEQUENCE [LARGE SCALE GENOMIC DNA]</scope>
    <source>
        <strain evidence="2 3">NPDC005497</strain>
    </source>
</reference>
<dbReference type="Proteomes" id="UP001601422">
    <property type="component" value="Unassembled WGS sequence"/>
</dbReference>
<organism evidence="2 3">
    <name type="scientific">Streptomyces tibetensis</name>
    <dbReference type="NCBI Taxonomy" id="2382123"/>
    <lineage>
        <taxon>Bacteria</taxon>
        <taxon>Bacillati</taxon>
        <taxon>Actinomycetota</taxon>
        <taxon>Actinomycetes</taxon>
        <taxon>Kitasatosporales</taxon>
        <taxon>Streptomycetaceae</taxon>
        <taxon>Streptomyces</taxon>
    </lineage>
</organism>
<dbReference type="EMBL" id="JBIAJP010000001">
    <property type="protein sequence ID" value="MFF0002356.1"/>
    <property type="molecule type" value="Genomic_DNA"/>
</dbReference>
<keyword evidence="3" id="KW-1185">Reference proteome</keyword>
<accession>A0ABW6MMU3</accession>